<dbReference type="Pfam" id="PF00067">
    <property type="entry name" value="p450"/>
    <property type="match status" value="1"/>
</dbReference>
<sequence>MPFLNAILKETLRFHPISYNIINEQTIPKGTYIISSIAGYNRNKVVFGADAHTFNPERRLDSDVKRNAKALPSCGCELQALIVEILDKSELSLTEDWIRTVWRESCGVMMPTLEGEVEKGAQLPLRVKTAAR</sequence>
<dbReference type="InterPro" id="IPR036396">
    <property type="entry name" value="Cyt_P450_sf"/>
</dbReference>
<keyword evidence="2" id="KW-1185">Reference proteome</keyword>
<organism evidence="1 2">
    <name type="scientific">Armillaria gallica</name>
    <name type="common">Bulbous honey fungus</name>
    <name type="synonym">Armillaria bulbosa</name>
    <dbReference type="NCBI Taxonomy" id="47427"/>
    <lineage>
        <taxon>Eukaryota</taxon>
        <taxon>Fungi</taxon>
        <taxon>Dikarya</taxon>
        <taxon>Basidiomycota</taxon>
        <taxon>Agaricomycotina</taxon>
        <taxon>Agaricomycetes</taxon>
        <taxon>Agaricomycetidae</taxon>
        <taxon>Agaricales</taxon>
        <taxon>Marasmiineae</taxon>
        <taxon>Physalacriaceae</taxon>
        <taxon>Armillaria</taxon>
    </lineage>
</organism>
<dbReference type="Gene3D" id="1.10.630.10">
    <property type="entry name" value="Cytochrome P450"/>
    <property type="match status" value="1"/>
</dbReference>
<evidence type="ECO:0000313" key="2">
    <source>
        <dbReference type="Proteomes" id="UP000217790"/>
    </source>
</evidence>
<dbReference type="InterPro" id="IPR001128">
    <property type="entry name" value="Cyt_P450"/>
</dbReference>
<evidence type="ECO:0000313" key="1">
    <source>
        <dbReference type="EMBL" id="PBK91015.1"/>
    </source>
</evidence>
<dbReference type="Proteomes" id="UP000217790">
    <property type="component" value="Unassembled WGS sequence"/>
</dbReference>
<evidence type="ECO:0008006" key="3">
    <source>
        <dbReference type="Google" id="ProtNLM"/>
    </source>
</evidence>
<dbReference type="EMBL" id="KZ293663">
    <property type="protein sequence ID" value="PBK91015.1"/>
    <property type="molecule type" value="Genomic_DNA"/>
</dbReference>
<dbReference type="OrthoDB" id="1470350at2759"/>
<dbReference type="SUPFAM" id="SSF48264">
    <property type="entry name" value="Cytochrome P450"/>
    <property type="match status" value="1"/>
</dbReference>
<reference evidence="2" key="1">
    <citation type="journal article" date="2017" name="Nat. Ecol. Evol.">
        <title>Genome expansion and lineage-specific genetic innovations in the forest pathogenic fungi Armillaria.</title>
        <authorList>
            <person name="Sipos G."/>
            <person name="Prasanna A.N."/>
            <person name="Walter M.C."/>
            <person name="O'Connor E."/>
            <person name="Balint B."/>
            <person name="Krizsan K."/>
            <person name="Kiss B."/>
            <person name="Hess J."/>
            <person name="Varga T."/>
            <person name="Slot J."/>
            <person name="Riley R."/>
            <person name="Boka B."/>
            <person name="Rigling D."/>
            <person name="Barry K."/>
            <person name="Lee J."/>
            <person name="Mihaltcheva S."/>
            <person name="LaButti K."/>
            <person name="Lipzen A."/>
            <person name="Waldron R."/>
            <person name="Moloney N.M."/>
            <person name="Sperisen C."/>
            <person name="Kredics L."/>
            <person name="Vagvoelgyi C."/>
            <person name="Patrignani A."/>
            <person name="Fitzpatrick D."/>
            <person name="Nagy I."/>
            <person name="Doyle S."/>
            <person name="Anderson J.B."/>
            <person name="Grigoriev I.V."/>
            <person name="Gueldener U."/>
            <person name="Muensterkoetter M."/>
            <person name="Nagy L.G."/>
        </authorList>
    </citation>
    <scope>NUCLEOTIDE SEQUENCE [LARGE SCALE GENOMIC DNA]</scope>
    <source>
        <strain evidence="2">Ar21-2</strain>
    </source>
</reference>
<proteinExistence type="predicted"/>
<dbReference type="OMA" id="TEDWIHI"/>
<accession>A0A2H3D6Z6</accession>
<gene>
    <name evidence="1" type="ORF">ARMGADRAFT_1054374</name>
</gene>
<dbReference type="AlphaFoldDB" id="A0A2H3D6Z6"/>
<dbReference type="GO" id="GO:0004497">
    <property type="term" value="F:monooxygenase activity"/>
    <property type="evidence" value="ECO:0007669"/>
    <property type="project" value="InterPro"/>
</dbReference>
<name>A0A2H3D6Z6_ARMGA</name>
<dbReference type="GO" id="GO:0005506">
    <property type="term" value="F:iron ion binding"/>
    <property type="evidence" value="ECO:0007669"/>
    <property type="project" value="InterPro"/>
</dbReference>
<dbReference type="STRING" id="47427.A0A2H3D6Z6"/>
<protein>
    <recommendedName>
        <fullName evidence="3">Cytochrome P450</fullName>
    </recommendedName>
</protein>
<dbReference type="GO" id="GO:0016705">
    <property type="term" value="F:oxidoreductase activity, acting on paired donors, with incorporation or reduction of molecular oxygen"/>
    <property type="evidence" value="ECO:0007669"/>
    <property type="project" value="InterPro"/>
</dbReference>
<dbReference type="InParanoid" id="A0A2H3D6Z6"/>
<dbReference type="GO" id="GO:0020037">
    <property type="term" value="F:heme binding"/>
    <property type="evidence" value="ECO:0007669"/>
    <property type="project" value="InterPro"/>
</dbReference>